<sequence length="150" mass="15375">MTLKDGLILSSAIGCEITGGVYFAFSGFVMPALAQQGGAGAAAMTDINEVILGSGFMPLFFGTTLAAVALGIMGGFDLQAKPGRLLLAGGILYLAGMFGCTVAFNVPLNDGLAAGTISRSDYVDRWTLWNSVRATASIGAAGLFAWVLIQ</sequence>
<proteinExistence type="predicted"/>
<evidence type="ECO:0000256" key="1">
    <source>
        <dbReference type="SAM" id="Phobius"/>
    </source>
</evidence>
<evidence type="ECO:0000313" key="2">
    <source>
        <dbReference type="EMBL" id="QQR37263.1"/>
    </source>
</evidence>
<accession>A0ABX7BZ69</accession>
<feature type="transmembrane region" description="Helical" evidence="1">
    <location>
        <begin position="85"/>
        <end position="106"/>
    </location>
</feature>
<protein>
    <submittedName>
        <fullName evidence="2">DUF1772 domain-containing protein</fullName>
    </submittedName>
</protein>
<keyword evidence="3" id="KW-1185">Reference proteome</keyword>
<reference evidence="2 3" key="1">
    <citation type="submission" date="2021-01" db="EMBL/GenBank/DDBJ databases">
        <title>Genome seq and assembly of Devosia sp. G19.</title>
        <authorList>
            <person name="Chhetri G."/>
        </authorList>
    </citation>
    <scope>NUCLEOTIDE SEQUENCE [LARGE SCALE GENOMIC DNA]</scope>
    <source>
        <strain evidence="2 3">G19</strain>
    </source>
</reference>
<dbReference type="InterPro" id="IPR013901">
    <property type="entry name" value="Anthrone_oxy"/>
</dbReference>
<keyword evidence="1" id="KW-0812">Transmembrane</keyword>
<feature type="transmembrane region" description="Helical" evidence="1">
    <location>
        <begin position="7"/>
        <end position="30"/>
    </location>
</feature>
<dbReference type="EMBL" id="CP068047">
    <property type="protein sequence ID" value="QQR37263.1"/>
    <property type="molecule type" value="Genomic_DNA"/>
</dbReference>
<feature type="transmembrane region" description="Helical" evidence="1">
    <location>
        <begin position="126"/>
        <end position="149"/>
    </location>
</feature>
<organism evidence="2 3">
    <name type="scientific">Devosia oryziradicis</name>
    <dbReference type="NCBI Taxonomy" id="2801335"/>
    <lineage>
        <taxon>Bacteria</taxon>
        <taxon>Pseudomonadati</taxon>
        <taxon>Pseudomonadota</taxon>
        <taxon>Alphaproteobacteria</taxon>
        <taxon>Hyphomicrobiales</taxon>
        <taxon>Devosiaceae</taxon>
        <taxon>Devosia</taxon>
    </lineage>
</organism>
<name>A0ABX7BZ69_9HYPH</name>
<keyword evidence="1" id="KW-1133">Transmembrane helix</keyword>
<dbReference type="Pfam" id="PF08592">
    <property type="entry name" value="Anthrone_oxy"/>
    <property type="match status" value="1"/>
</dbReference>
<feature type="transmembrane region" description="Helical" evidence="1">
    <location>
        <begin position="50"/>
        <end position="73"/>
    </location>
</feature>
<gene>
    <name evidence="2" type="ORF">JI749_06545</name>
</gene>
<keyword evidence="1" id="KW-0472">Membrane</keyword>
<dbReference type="Proteomes" id="UP000595460">
    <property type="component" value="Chromosome"/>
</dbReference>
<evidence type="ECO:0000313" key="3">
    <source>
        <dbReference type="Proteomes" id="UP000595460"/>
    </source>
</evidence>
<dbReference type="RefSeq" id="WP_201661085.1">
    <property type="nucleotide sequence ID" value="NZ_CP068047.1"/>
</dbReference>